<dbReference type="OrthoDB" id="5379593at2"/>
<name>D0LFX0_HALO1</name>
<proteinExistence type="predicted"/>
<organism evidence="2 3">
    <name type="scientific">Haliangium ochraceum (strain DSM 14365 / JCM 11303 / SMP-2)</name>
    <dbReference type="NCBI Taxonomy" id="502025"/>
    <lineage>
        <taxon>Bacteria</taxon>
        <taxon>Pseudomonadati</taxon>
        <taxon>Myxococcota</taxon>
        <taxon>Polyangia</taxon>
        <taxon>Haliangiales</taxon>
        <taxon>Kofleriaceae</taxon>
        <taxon>Haliangium</taxon>
    </lineage>
</organism>
<dbReference type="PROSITE" id="PS51257">
    <property type="entry name" value="PROKAR_LIPOPROTEIN"/>
    <property type="match status" value="1"/>
</dbReference>
<feature type="signal peptide" evidence="1">
    <location>
        <begin position="1"/>
        <end position="19"/>
    </location>
</feature>
<dbReference type="AlphaFoldDB" id="D0LFX0"/>
<keyword evidence="1" id="KW-0732">Signal</keyword>
<accession>D0LFX0</accession>
<reference evidence="2 3" key="1">
    <citation type="journal article" date="2010" name="Stand. Genomic Sci.">
        <title>Complete genome sequence of Haliangium ochraceum type strain (SMP-2).</title>
        <authorList>
            <consortium name="US DOE Joint Genome Institute (JGI-PGF)"/>
            <person name="Ivanova N."/>
            <person name="Daum C."/>
            <person name="Lang E."/>
            <person name="Abt B."/>
            <person name="Kopitz M."/>
            <person name="Saunders E."/>
            <person name="Lapidus A."/>
            <person name="Lucas S."/>
            <person name="Glavina Del Rio T."/>
            <person name="Nolan M."/>
            <person name="Tice H."/>
            <person name="Copeland A."/>
            <person name="Cheng J.F."/>
            <person name="Chen F."/>
            <person name="Bruce D."/>
            <person name="Goodwin L."/>
            <person name="Pitluck S."/>
            <person name="Mavromatis K."/>
            <person name="Pati A."/>
            <person name="Mikhailova N."/>
            <person name="Chen A."/>
            <person name="Palaniappan K."/>
            <person name="Land M."/>
            <person name="Hauser L."/>
            <person name="Chang Y.J."/>
            <person name="Jeffries C.D."/>
            <person name="Detter J.C."/>
            <person name="Brettin T."/>
            <person name="Rohde M."/>
            <person name="Goker M."/>
            <person name="Bristow J."/>
            <person name="Markowitz V."/>
            <person name="Eisen J.A."/>
            <person name="Hugenholtz P."/>
            <person name="Kyrpides N.C."/>
            <person name="Klenk H.P."/>
        </authorList>
    </citation>
    <scope>NUCLEOTIDE SEQUENCE [LARGE SCALE GENOMIC DNA]</scope>
    <source>
        <strain evidence="3">DSM 14365 / CIP 107738 / JCM 11303 / AJ 13395 / SMP-2</strain>
    </source>
</reference>
<evidence type="ECO:0008006" key="4">
    <source>
        <dbReference type="Google" id="ProtNLM"/>
    </source>
</evidence>
<dbReference type="EMBL" id="CP001804">
    <property type="protein sequence ID" value="ACY14572.1"/>
    <property type="molecule type" value="Genomic_DNA"/>
</dbReference>
<dbReference type="Proteomes" id="UP000001880">
    <property type="component" value="Chromosome"/>
</dbReference>
<sequence length="418" mass="44010">MIRHLRTVFWLSLSLTVLVACGDDGDDGGIDIDAGEQPGPDSAPTPVEGPLYAVTTQVFGASPADTQSYVIVTDELEGNTELSLDDAIEVPGRALGVGPEDGDVVFVGGTAAPTVTRYDLSADGTLAEGETVSFQGKGLATIGEYGGQFQFISDTKAYFFDGATAQAVIWNPQDMSITGDIQLGDLVLADSTLTFTAAPLRIGDDIITFASWRKGLEVPSQTAVVVIDTTTDQATVAIDTRCGYVRDGIEGDDGMIYLATEAFGSAVYRLNEANAPAPCLLRFDPESGEFDAEFHVELGTLAEGATVGSLVRGPDGSAFVRVLDEDEFAIQPDTNPRVLASAQAWRWARLTLGDEPTITELDADANNGSVIMAELGARNFAFLFDGQSATSFLELSSDGPGAISTKTTGLVFSAVKMR</sequence>
<gene>
    <name evidence="2" type="ordered locus">Hoch_2027</name>
</gene>
<keyword evidence="3" id="KW-1185">Reference proteome</keyword>
<evidence type="ECO:0000313" key="2">
    <source>
        <dbReference type="EMBL" id="ACY14572.1"/>
    </source>
</evidence>
<dbReference type="eggNOG" id="COG3391">
    <property type="taxonomic scope" value="Bacteria"/>
</dbReference>
<feature type="chain" id="PRO_5003010035" description="Lipoprotein" evidence="1">
    <location>
        <begin position="20"/>
        <end position="418"/>
    </location>
</feature>
<evidence type="ECO:0000313" key="3">
    <source>
        <dbReference type="Proteomes" id="UP000001880"/>
    </source>
</evidence>
<dbReference type="KEGG" id="hoh:Hoch_2027"/>
<dbReference type="STRING" id="502025.Hoch_2027"/>
<dbReference type="RefSeq" id="WP_012827180.1">
    <property type="nucleotide sequence ID" value="NC_013440.1"/>
</dbReference>
<dbReference type="SUPFAM" id="SSF63829">
    <property type="entry name" value="Calcium-dependent phosphotriesterase"/>
    <property type="match status" value="1"/>
</dbReference>
<protein>
    <recommendedName>
        <fullName evidence="4">Lipoprotein</fullName>
    </recommendedName>
</protein>
<evidence type="ECO:0000256" key="1">
    <source>
        <dbReference type="SAM" id="SignalP"/>
    </source>
</evidence>
<dbReference type="HOGENOM" id="CLU_672366_0_0_7"/>